<organism evidence="2 3">
    <name type="scientific">Carnobacterium viridans</name>
    <dbReference type="NCBI Taxonomy" id="174587"/>
    <lineage>
        <taxon>Bacteria</taxon>
        <taxon>Bacillati</taxon>
        <taxon>Bacillota</taxon>
        <taxon>Bacilli</taxon>
        <taxon>Lactobacillales</taxon>
        <taxon>Carnobacteriaceae</taxon>
        <taxon>Carnobacterium</taxon>
    </lineage>
</organism>
<dbReference type="Proteomes" id="UP000199481">
    <property type="component" value="Unassembled WGS sequence"/>
</dbReference>
<evidence type="ECO:0008006" key="4">
    <source>
        <dbReference type="Google" id="ProtNLM"/>
    </source>
</evidence>
<evidence type="ECO:0000313" key="3">
    <source>
        <dbReference type="Proteomes" id="UP000199481"/>
    </source>
</evidence>
<keyword evidence="1" id="KW-0812">Transmembrane</keyword>
<protein>
    <recommendedName>
        <fullName evidence="4">Competence protein ComGG</fullName>
    </recommendedName>
</protein>
<accession>A0A1H1B8P9</accession>
<proteinExistence type="predicted"/>
<evidence type="ECO:0000256" key="1">
    <source>
        <dbReference type="SAM" id="Phobius"/>
    </source>
</evidence>
<feature type="transmembrane region" description="Helical" evidence="1">
    <location>
        <begin position="12"/>
        <end position="35"/>
    </location>
</feature>
<name>A0A1H1B8P9_9LACT</name>
<evidence type="ECO:0000313" key="2">
    <source>
        <dbReference type="EMBL" id="SDQ48253.1"/>
    </source>
</evidence>
<gene>
    <name evidence="2" type="ORF">SAMN04487752_2476</name>
</gene>
<keyword evidence="1" id="KW-0472">Membrane</keyword>
<sequence length="136" mass="15780">MQRVFKMNEKGAVLPSVMVFLLLMSIMILGTNRVFENQMNQLRMTKHYYEVESMLILAKMELNSQYELDKEIQKGIVTFPNGIVTIQRKEANVFILTGTLKDVFSKQLEVELTPRITEELKIKQDKEATPTLPNKK</sequence>
<keyword evidence="3" id="KW-1185">Reference proteome</keyword>
<dbReference type="AlphaFoldDB" id="A0A1H1B8P9"/>
<dbReference type="EMBL" id="FNJW01000008">
    <property type="protein sequence ID" value="SDQ48253.1"/>
    <property type="molecule type" value="Genomic_DNA"/>
</dbReference>
<keyword evidence="1" id="KW-1133">Transmembrane helix</keyword>
<reference evidence="3" key="1">
    <citation type="submission" date="2016-10" db="EMBL/GenBank/DDBJ databases">
        <authorList>
            <person name="Varghese N."/>
            <person name="Submissions S."/>
        </authorList>
    </citation>
    <scope>NUCLEOTIDE SEQUENCE [LARGE SCALE GENOMIC DNA]</scope>
    <source>
        <strain evidence="3">MPL-11</strain>
    </source>
</reference>